<accession>A0A1I6TKB9</accession>
<reference evidence="2" key="1">
    <citation type="submission" date="2016-10" db="EMBL/GenBank/DDBJ databases">
        <authorList>
            <person name="Varghese N."/>
            <person name="Submissions S."/>
        </authorList>
    </citation>
    <scope>NUCLEOTIDE SEQUENCE [LARGE SCALE GENOMIC DNA]</scope>
    <source>
        <strain evidence="2">DSM 45789</strain>
    </source>
</reference>
<evidence type="ECO:0000313" key="1">
    <source>
        <dbReference type="EMBL" id="SFS89673.1"/>
    </source>
</evidence>
<gene>
    <name evidence="1" type="ORF">SAMN05444972_11082</name>
</gene>
<name>A0A1I6TKB9_9BACL</name>
<organism evidence="1 2">
    <name type="scientific">Marininema halotolerans</name>
    <dbReference type="NCBI Taxonomy" id="1155944"/>
    <lineage>
        <taxon>Bacteria</taxon>
        <taxon>Bacillati</taxon>
        <taxon>Bacillota</taxon>
        <taxon>Bacilli</taxon>
        <taxon>Bacillales</taxon>
        <taxon>Thermoactinomycetaceae</taxon>
        <taxon>Marininema</taxon>
    </lineage>
</organism>
<keyword evidence="2" id="KW-1185">Reference proteome</keyword>
<evidence type="ECO:0000313" key="2">
    <source>
        <dbReference type="Proteomes" id="UP000198660"/>
    </source>
</evidence>
<dbReference type="OrthoDB" id="2591282at2"/>
<proteinExistence type="predicted"/>
<dbReference type="EMBL" id="FPAA01000010">
    <property type="protein sequence ID" value="SFS89673.1"/>
    <property type="molecule type" value="Genomic_DNA"/>
</dbReference>
<protein>
    <submittedName>
        <fullName evidence="1">Uncharacterized protein</fullName>
    </submittedName>
</protein>
<sequence length="182" mass="20253">MIANSKKSARIQLSPPQVTYRNELAATVGQDPNVRVGELEQKGEILLITIRVKGFQKAQALATLLNLEKQFGNIVIQIRVVTAKGQRVSPITRKLNTADISLLYNLGLLTNTLFRFATFKKVDPGGLEVVFPVFNASVVQFFNDDLSDLYGNFNGVAAFVFRDVMRNTIQETLINFSTMQIS</sequence>
<dbReference type="AlphaFoldDB" id="A0A1I6TKB9"/>
<dbReference type="Proteomes" id="UP000198660">
    <property type="component" value="Unassembled WGS sequence"/>
</dbReference>
<dbReference type="RefSeq" id="WP_091838142.1">
    <property type="nucleotide sequence ID" value="NZ_FPAA01000010.1"/>
</dbReference>